<dbReference type="Gene3D" id="1.10.340.70">
    <property type="match status" value="1"/>
</dbReference>
<dbReference type="EMBL" id="BQNB010016246">
    <property type="protein sequence ID" value="GJT49535.1"/>
    <property type="molecule type" value="Genomic_DNA"/>
</dbReference>
<gene>
    <name evidence="2" type="ORF">Tco_0975692</name>
</gene>
<dbReference type="Proteomes" id="UP001151760">
    <property type="component" value="Unassembled WGS sequence"/>
</dbReference>
<dbReference type="PANTHER" id="PTHR48475">
    <property type="entry name" value="RIBONUCLEASE H"/>
    <property type="match status" value="1"/>
</dbReference>
<keyword evidence="2" id="KW-0548">Nucleotidyltransferase</keyword>
<comment type="caution">
    <text evidence="2">The sequence shown here is derived from an EMBL/GenBank/DDBJ whole genome shotgun (WGS) entry which is preliminary data.</text>
</comment>
<keyword evidence="2" id="KW-0695">RNA-directed DNA polymerase</keyword>
<name>A0ABQ5EF68_9ASTR</name>
<evidence type="ECO:0000313" key="2">
    <source>
        <dbReference type="EMBL" id="GJT49535.1"/>
    </source>
</evidence>
<proteinExistence type="predicted"/>
<protein>
    <submittedName>
        <fullName evidence="2">Reverse transcriptase domain-containing protein</fullName>
    </submittedName>
</protein>
<keyword evidence="3" id="KW-1185">Reference proteome</keyword>
<evidence type="ECO:0000259" key="1">
    <source>
        <dbReference type="Pfam" id="PF17921"/>
    </source>
</evidence>
<organism evidence="2 3">
    <name type="scientific">Tanacetum coccineum</name>
    <dbReference type="NCBI Taxonomy" id="301880"/>
    <lineage>
        <taxon>Eukaryota</taxon>
        <taxon>Viridiplantae</taxon>
        <taxon>Streptophyta</taxon>
        <taxon>Embryophyta</taxon>
        <taxon>Tracheophyta</taxon>
        <taxon>Spermatophyta</taxon>
        <taxon>Magnoliopsida</taxon>
        <taxon>eudicotyledons</taxon>
        <taxon>Gunneridae</taxon>
        <taxon>Pentapetalae</taxon>
        <taxon>asterids</taxon>
        <taxon>campanulids</taxon>
        <taxon>Asterales</taxon>
        <taxon>Asteraceae</taxon>
        <taxon>Asteroideae</taxon>
        <taxon>Anthemideae</taxon>
        <taxon>Anthemidinae</taxon>
        <taxon>Tanacetum</taxon>
    </lineage>
</organism>
<reference evidence="2" key="2">
    <citation type="submission" date="2022-01" db="EMBL/GenBank/DDBJ databases">
        <authorList>
            <person name="Yamashiro T."/>
            <person name="Shiraishi A."/>
            <person name="Satake H."/>
            <person name="Nakayama K."/>
        </authorList>
    </citation>
    <scope>NUCLEOTIDE SEQUENCE</scope>
</reference>
<feature type="domain" description="Integrase zinc-binding" evidence="1">
    <location>
        <begin position="159"/>
        <end position="211"/>
    </location>
</feature>
<dbReference type="PANTHER" id="PTHR48475:SF2">
    <property type="entry name" value="RIBONUCLEASE H"/>
    <property type="match status" value="1"/>
</dbReference>
<accession>A0ABQ5EF68</accession>
<sequence>MMSNPEVTGRLFKWRFELEEHDIHYRPRTSVKGQILADFIVERPKDDTLDTPMEDREELPDLWILFTDGSSCINASIVEELKKKSIDEKEVLAVVEEVRHTWMTPVYEYLIEGILPKEKRKERAIRRKAGRYAMKNGVLYKKSFLGPWLRCVGPLQANYVLREIHEGSCNMHSGPRFVVAKASRSGYYWPTMHTDARNLIRECSDCQVYRPMPRNPQEKLTPITSSWPFYK</sequence>
<reference evidence="2" key="1">
    <citation type="journal article" date="2022" name="Int. J. Mol. Sci.">
        <title>Draft Genome of Tanacetum Coccineum: Genomic Comparison of Closely Related Tanacetum-Family Plants.</title>
        <authorList>
            <person name="Yamashiro T."/>
            <person name="Shiraishi A."/>
            <person name="Nakayama K."/>
            <person name="Satake H."/>
        </authorList>
    </citation>
    <scope>NUCLEOTIDE SEQUENCE</scope>
</reference>
<dbReference type="Pfam" id="PF17921">
    <property type="entry name" value="Integrase_H2C2"/>
    <property type="match status" value="1"/>
</dbReference>
<dbReference type="GO" id="GO:0003964">
    <property type="term" value="F:RNA-directed DNA polymerase activity"/>
    <property type="evidence" value="ECO:0007669"/>
    <property type="project" value="UniProtKB-KW"/>
</dbReference>
<dbReference type="InterPro" id="IPR041588">
    <property type="entry name" value="Integrase_H2C2"/>
</dbReference>
<keyword evidence="2" id="KW-0808">Transferase</keyword>
<evidence type="ECO:0000313" key="3">
    <source>
        <dbReference type="Proteomes" id="UP001151760"/>
    </source>
</evidence>